<comment type="caution">
    <text evidence="2">The sequence shown here is derived from an EMBL/GenBank/DDBJ whole genome shotgun (WGS) entry which is preliminary data.</text>
</comment>
<dbReference type="PANTHER" id="PTHR33383:SF1">
    <property type="entry name" value="MEMBRANE PROTEIN INSERTION EFFICIENCY FACTOR-RELATED"/>
    <property type="match status" value="1"/>
</dbReference>
<sequence>MKQIVLWLIAVYQNTLSPDHGWFSHWYPYGFCRFHPSCSQYAAEAVSQKGVLTGGWLAVRRIFKCNPWHPPGIDQLKQS</sequence>
<keyword evidence="1" id="KW-1003">Cell membrane</keyword>
<gene>
    <name evidence="2" type="ORF">A2V68_00665</name>
</gene>
<dbReference type="SMART" id="SM01234">
    <property type="entry name" value="Haemolytic"/>
    <property type="match status" value="1"/>
</dbReference>
<accession>A0A1F4NRZ7</accession>
<dbReference type="PANTHER" id="PTHR33383">
    <property type="entry name" value="MEMBRANE PROTEIN INSERTION EFFICIENCY FACTOR-RELATED"/>
    <property type="match status" value="1"/>
</dbReference>
<reference evidence="2 3" key="1">
    <citation type="journal article" date="2016" name="Nat. Commun.">
        <title>Thousands of microbial genomes shed light on interconnected biogeochemical processes in an aquifer system.</title>
        <authorList>
            <person name="Anantharaman K."/>
            <person name="Brown C.T."/>
            <person name="Hug L.A."/>
            <person name="Sharon I."/>
            <person name="Castelle C.J."/>
            <person name="Probst A.J."/>
            <person name="Thomas B.C."/>
            <person name="Singh A."/>
            <person name="Wilkins M.J."/>
            <person name="Karaoz U."/>
            <person name="Brodie E.L."/>
            <person name="Williams K.H."/>
            <person name="Hubbard S.S."/>
            <person name="Banfield J.F."/>
        </authorList>
    </citation>
    <scope>NUCLEOTIDE SEQUENCE [LARGE SCALE GENOMIC DNA]</scope>
</reference>
<comment type="function">
    <text evidence="1">Could be involved in insertion of integral membrane proteins into the membrane.</text>
</comment>
<dbReference type="InterPro" id="IPR002696">
    <property type="entry name" value="Membr_insert_effic_factor_YidD"/>
</dbReference>
<comment type="similarity">
    <text evidence="1">Belongs to the UPF0161 family.</text>
</comment>
<dbReference type="EMBL" id="META01000003">
    <property type="protein sequence ID" value="OGB74263.1"/>
    <property type="molecule type" value="Genomic_DNA"/>
</dbReference>
<proteinExistence type="inferred from homology"/>
<comment type="subcellular location">
    <subcellularLocation>
        <location evidence="1">Cell membrane</location>
        <topology evidence="1">Peripheral membrane protein</topology>
        <orientation evidence="1">Cytoplasmic side</orientation>
    </subcellularLocation>
</comment>
<name>A0A1F4NRZ7_UNCK3</name>
<organism evidence="2 3">
    <name type="scientific">candidate division Kazan bacterium RBG_13_50_9</name>
    <dbReference type="NCBI Taxonomy" id="1798535"/>
    <lineage>
        <taxon>Bacteria</taxon>
        <taxon>Bacteria division Kazan-3B-28</taxon>
    </lineage>
</organism>
<keyword evidence="1" id="KW-0472">Membrane</keyword>
<dbReference type="HAMAP" id="MF_00386">
    <property type="entry name" value="UPF0161_YidD"/>
    <property type="match status" value="1"/>
</dbReference>
<dbReference type="STRING" id="1798535.A2V68_00665"/>
<dbReference type="NCBIfam" id="TIGR00278">
    <property type="entry name" value="membrane protein insertion efficiency factor YidD"/>
    <property type="match status" value="1"/>
</dbReference>
<dbReference type="AlphaFoldDB" id="A0A1F4NRZ7"/>
<evidence type="ECO:0000256" key="1">
    <source>
        <dbReference type="HAMAP-Rule" id="MF_00386"/>
    </source>
</evidence>
<dbReference type="Proteomes" id="UP000176651">
    <property type="component" value="Unassembled WGS sequence"/>
</dbReference>
<evidence type="ECO:0000313" key="2">
    <source>
        <dbReference type="EMBL" id="OGB74263.1"/>
    </source>
</evidence>
<dbReference type="Pfam" id="PF01809">
    <property type="entry name" value="YidD"/>
    <property type="match status" value="1"/>
</dbReference>
<evidence type="ECO:0000313" key="3">
    <source>
        <dbReference type="Proteomes" id="UP000176651"/>
    </source>
</evidence>
<dbReference type="GO" id="GO:0005886">
    <property type="term" value="C:plasma membrane"/>
    <property type="evidence" value="ECO:0007669"/>
    <property type="project" value="UniProtKB-SubCell"/>
</dbReference>
<protein>
    <recommendedName>
        <fullName evidence="1">Putative membrane protein insertion efficiency factor</fullName>
    </recommendedName>
</protein>